<feature type="binding site" evidence="4">
    <location>
        <begin position="11"/>
        <end position="15"/>
    </location>
    <ligand>
        <name>ATP</name>
        <dbReference type="ChEBI" id="CHEBI:30616"/>
    </ligand>
</feature>
<evidence type="ECO:0000256" key="3">
    <source>
        <dbReference type="ARBA" id="ARBA00022840"/>
    </source>
</evidence>
<protein>
    <recommendedName>
        <fullName evidence="5">5-formyltetrahydrofolate cyclo-ligase</fullName>
        <ecNumber evidence="5">6.3.3.2</ecNumber>
    </recommendedName>
</protein>
<evidence type="ECO:0000256" key="5">
    <source>
        <dbReference type="RuleBase" id="RU361279"/>
    </source>
</evidence>
<organism evidence="6 7">
    <name type="scientific">Jannaschia helgolandensis</name>
    <dbReference type="NCBI Taxonomy" id="188906"/>
    <lineage>
        <taxon>Bacteria</taxon>
        <taxon>Pseudomonadati</taxon>
        <taxon>Pseudomonadota</taxon>
        <taxon>Alphaproteobacteria</taxon>
        <taxon>Rhodobacterales</taxon>
        <taxon>Roseobacteraceae</taxon>
        <taxon>Jannaschia</taxon>
    </lineage>
</organism>
<sequence length="189" mass="20185">MGDDASLTARKAQLRKECLAARDGVGPLRRAMAGTRLYARLMGLRGRTIAGYLPIGSEANPTHAMRVLARDNRICVPVVTARGAPLRFREWWPDCPLEKGAFGVPVPTEGGWRVPDVLILPMVGFDAGGGRLGYGGGYYDRTLAGMGDALAVGFALEAQRVEAIPQERTDITLPYIITDAGVFGADGTV</sequence>
<dbReference type="STRING" id="188906.SAMN04488526_2085"/>
<dbReference type="Proteomes" id="UP000199283">
    <property type="component" value="Unassembled WGS sequence"/>
</dbReference>
<evidence type="ECO:0000313" key="6">
    <source>
        <dbReference type="EMBL" id="SEL15384.1"/>
    </source>
</evidence>
<dbReference type="GO" id="GO:0009396">
    <property type="term" value="P:folic acid-containing compound biosynthetic process"/>
    <property type="evidence" value="ECO:0007669"/>
    <property type="project" value="TreeGrafter"/>
</dbReference>
<keyword evidence="5" id="KW-0460">Magnesium</keyword>
<dbReference type="EC" id="6.3.3.2" evidence="5"/>
<comment type="cofactor">
    <cofactor evidence="5">
        <name>Mg(2+)</name>
        <dbReference type="ChEBI" id="CHEBI:18420"/>
    </cofactor>
</comment>
<feature type="binding site" evidence="4">
    <location>
        <position position="58"/>
    </location>
    <ligand>
        <name>substrate</name>
    </ligand>
</feature>
<keyword evidence="5" id="KW-0479">Metal-binding</keyword>
<dbReference type="AlphaFoldDB" id="A0A1H7MVZ7"/>
<dbReference type="Pfam" id="PF01812">
    <property type="entry name" value="5-FTHF_cyc-lig"/>
    <property type="match status" value="1"/>
</dbReference>
<dbReference type="InterPro" id="IPR002698">
    <property type="entry name" value="FTHF_cligase"/>
</dbReference>
<dbReference type="GO" id="GO:0035999">
    <property type="term" value="P:tetrahydrofolate interconversion"/>
    <property type="evidence" value="ECO:0007669"/>
    <property type="project" value="TreeGrafter"/>
</dbReference>
<keyword evidence="7" id="KW-1185">Reference proteome</keyword>
<keyword evidence="3 4" id="KW-0067">ATP-binding</keyword>
<evidence type="ECO:0000256" key="4">
    <source>
        <dbReference type="PIRSR" id="PIRSR006806-1"/>
    </source>
</evidence>
<comment type="similarity">
    <text evidence="1 5">Belongs to the 5-formyltetrahydrofolate cyclo-ligase family.</text>
</comment>
<name>A0A1H7MVZ7_9RHOB</name>
<dbReference type="GO" id="GO:0030272">
    <property type="term" value="F:5-formyltetrahydrofolate cyclo-ligase activity"/>
    <property type="evidence" value="ECO:0007669"/>
    <property type="project" value="UniProtKB-EC"/>
</dbReference>
<dbReference type="Gene3D" id="3.40.50.10420">
    <property type="entry name" value="NagB/RpiA/CoA transferase-like"/>
    <property type="match status" value="1"/>
</dbReference>
<dbReference type="InterPro" id="IPR024185">
    <property type="entry name" value="FTHF_cligase-like_sf"/>
</dbReference>
<keyword evidence="2 4" id="KW-0547">Nucleotide-binding</keyword>
<evidence type="ECO:0000256" key="1">
    <source>
        <dbReference type="ARBA" id="ARBA00010638"/>
    </source>
</evidence>
<dbReference type="PIRSF" id="PIRSF006806">
    <property type="entry name" value="FTHF_cligase"/>
    <property type="match status" value="1"/>
</dbReference>
<evidence type="ECO:0000256" key="2">
    <source>
        <dbReference type="ARBA" id="ARBA00022741"/>
    </source>
</evidence>
<dbReference type="PANTHER" id="PTHR23407">
    <property type="entry name" value="ATPASE INHIBITOR/5-FORMYLTETRAHYDROFOLATE CYCLO-LIGASE"/>
    <property type="match status" value="1"/>
</dbReference>
<dbReference type="GO" id="GO:0046872">
    <property type="term" value="F:metal ion binding"/>
    <property type="evidence" value="ECO:0007669"/>
    <property type="project" value="UniProtKB-KW"/>
</dbReference>
<dbReference type="GO" id="GO:0005524">
    <property type="term" value="F:ATP binding"/>
    <property type="evidence" value="ECO:0007669"/>
    <property type="project" value="UniProtKB-KW"/>
</dbReference>
<evidence type="ECO:0000313" key="7">
    <source>
        <dbReference type="Proteomes" id="UP000199283"/>
    </source>
</evidence>
<accession>A0A1H7MVZ7</accession>
<feature type="binding site" evidence="4">
    <location>
        <begin position="131"/>
        <end position="139"/>
    </location>
    <ligand>
        <name>ATP</name>
        <dbReference type="ChEBI" id="CHEBI:30616"/>
    </ligand>
</feature>
<dbReference type="EMBL" id="FNZQ01000003">
    <property type="protein sequence ID" value="SEL15384.1"/>
    <property type="molecule type" value="Genomic_DNA"/>
</dbReference>
<dbReference type="PANTHER" id="PTHR23407:SF1">
    <property type="entry name" value="5-FORMYLTETRAHYDROFOLATE CYCLO-LIGASE"/>
    <property type="match status" value="1"/>
</dbReference>
<gene>
    <name evidence="6" type="ORF">SAMN04488526_2085</name>
</gene>
<proteinExistence type="inferred from homology"/>
<dbReference type="InterPro" id="IPR037171">
    <property type="entry name" value="NagB/RpiA_transferase-like"/>
</dbReference>
<reference evidence="6 7" key="1">
    <citation type="submission" date="2016-10" db="EMBL/GenBank/DDBJ databases">
        <authorList>
            <person name="de Groot N.N."/>
        </authorList>
    </citation>
    <scope>NUCLEOTIDE SEQUENCE [LARGE SCALE GENOMIC DNA]</scope>
    <source>
        <strain evidence="6 7">DSM 14858</strain>
    </source>
</reference>
<dbReference type="NCBIfam" id="TIGR02727">
    <property type="entry name" value="MTHFS_bact"/>
    <property type="match status" value="1"/>
</dbReference>
<dbReference type="RefSeq" id="WP_175495841.1">
    <property type="nucleotide sequence ID" value="NZ_FNZQ01000003.1"/>
</dbReference>
<comment type="catalytic activity">
    <reaction evidence="5">
        <text>(6S)-5-formyl-5,6,7,8-tetrahydrofolate + ATP = (6R)-5,10-methenyltetrahydrofolate + ADP + phosphate</text>
        <dbReference type="Rhea" id="RHEA:10488"/>
        <dbReference type="ChEBI" id="CHEBI:30616"/>
        <dbReference type="ChEBI" id="CHEBI:43474"/>
        <dbReference type="ChEBI" id="CHEBI:57455"/>
        <dbReference type="ChEBI" id="CHEBI:57457"/>
        <dbReference type="ChEBI" id="CHEBI:456216"/>
        <dbReference type="EC" id="6.3.3.2"/>
    </reaction>
</comment>
<keyword evidence="6" id="KW-0436">Ligase</keyword>
<feature type="binding site" evidence="4">
    <location>
        <position position="53"/>
    </location>
    <ligand>
        <name>substrate</name>
    </ligand>
</feature>
<dbReference type="SUPFAM" id="SSF100950">
    <property type="entry name" value="NagB/RpiA/CoA transferase-like"/>
    <property type="match status" value="1"/>
</dbReference>